<sequence>MKKAEQLVFDEDIYNTIRRNIKKYRNEKGLTSAQLAEMVDLSHDFIRQIQSEKAGYNFSVETFYKISVALGVSLDQLVEK</sequence>
<organism evidence="2 3">
    <name type="scientific">Pusillibacter faecalis</name>
    <dbReference type="NCBI Taxonomy" id="2714358"/>
    <lineage>
        <taxon>Bacteria</taxon>
        <taxon>Bacillati</taxon>
        <taxon>Bacillota</taxon>
        <taxon>Clostridia</taxon>
        <taxon>Eubacteriales</taxon>
        <taxon>Oscillospiraceae</taxon>
        <taxon>Pusillibacter</taxon>
    </lineage>
</organism>
<dbReference type="CDD" id="cd00093">
    <property type="entry name" value="HTH_XRE"/>
    <property type="match status" value="1"/>
</dbReference>
<feature type="domain" description="HTH cro/C1-type" evidence="1">
    <location>
        <begin position="21"/>
        <end position="77"/>
    </location>
</feature>
<dbReference type="GO" id="GO:0003677">
    <property type="term" value="F:DNA binding"/>
    <property type="evidence" value="ECO:0007669"/>
    <property type="project" value="InterPro"/>
</dbReference>
<dbReference type="Proteomes" id="UP000679848">
    <property type="component" value="Chromosome"/>
</dbReference>
<evidence type="ECO:0000259" key="1">
    <source>
        <dbReference type="PROSITE" id="PS50943"/>
    </source>
</evidence>
<evidence type="ECO:0000313" key="2">
    <source>
        <dbReference type="EMBL" id="BCK84389.1"/>
    </source>
</evidence>
<dbReference type="Gene3D" id="1.10.260.40">
    <property type="entry name" value="lambda repressor-like DNA-binding domains"/>
    <property type="match status" value="1"/>
</dbReference>
<accession>A0A810Q7Z0</accession>
<dbReference type="RefSeq" id="WP_187032482.1">
    <property type="nucleotide sequence ID" value="NZ_AP023420.1"/>
</dbReference>
<protein>
    <recommendedName>
        <fullName evidence="1">HTH cro/C1-type domain-containing protein</fullName>
    </recommendedName>
</protein>
<dbReference type="SUPFAM" id="SSF47413">
    <property type="entry name" value="lambda repressor-like DNA-binding domains"/>
    <property type="match status" value="1"/>
</dbReference>
<dbReference type="Pfam" id="PF01381">
    <property type="entry name" value="HTH_3"/>
    <property type="match status" value="1"/>
</dbReference>
<dbReference type="EMBL" id="AP023420">
    <property type="protein sequence ID" value="BCK84389.1"/>
    <property type="molecule type" value="Genomic_DNA"/>
</dbReference>
<proteinExistence type="predicted"/>
<keyword evidence="3" id="KW-1185">Reference proteome</keyword>
<evidence type="ECO:0000313" key="3">
    <source>
        <dbReference type="Proteomes" id="UP000679848"/>
    </source>
</evidence>
<dbReference type="KEGG" id="pfaa:MM59RIKEN_17080"/>
<name>A0A810Q7Z0_9FIRM</name>
<reference evidence="2" key="1">
    <citation type="submission" date="2020-09" db="EMBL/GenBank/DDBJ databases">
        <title>New species isolated from human feces.</title>
        <authorList>
            <person name="Kitahara M."/>
            <person name="Shigeno Y."/>
            <person name="Shime M."/>
            <person name="Matsumoto Y."/>
            <person name="Nakamura S."/>
            <person name="Motooka D."/>
            <person name="Fukuoka S."/>
            <person name="Nishikawa H."/>
            <person name="Benno Y."/>
        </authorList>
    </citation>
    <scope>NUCLEOTIDE SEQUENCE</scope>
    <source>
        <strain evidence="2">MM59</strain>
    </source>
</reference>
<dbReference type="PROSITE" id="PS50943">
    <property type="entry name" value="HTH_CROC1"/>
    <property type="match status" value="1"/>
</dbReference>
<dbReference type="AlphaFoldDB" id="A0A810Q7Z0"/>
<dbReference type="SMART" id="SM00530">
    <property type="entry name" value="HTH_XRE"/>
    <property type="match status" value="1"/>
</dbReference>
<dbReference type="InterPro" id="IPR010982">
    <property type="entry name" value="Lambda_DNA-bd_dom_sf"/>
</dbReference>
<gene>
    <name evidence="2" type="ORF">MM59RIKEN_17080</name>
</gene>
<dbReference type="InterPro" id="IPR001387">
    <property type="entry name" value="Cro/C1-type_HTH"/>
</dbReference>